<feature type="signal peptide" evidence="2">
    <location>
        <begin position="1"/>
        <end position="19"/>
    </location>
</feature>
<keyword evidence="1" id="KW-0802">TPR repeat</keyword>
<reference evidence="3 4" key="1">
    <citation type="submission" date="2018-04" db="EMBL/GenBank/DDBJ databases">
        <title>Chitinophaga fuyangensis sp. nov., isolated from soil in a chemical factory.</title>
        <authorList>
            <person name="Chen K."/>
        </authorList>
    </citation>
    <scope>NUCLEOTIDE SEQUENCE [LARGE SCALE GENOMIC DNA]</scope>
    <source>
        <strain evidence="3 4">LY-1</strain>
    </source>
</reference>
<dbReference type="Proteomes" id="UP000244450">
    <property type="component" value="Unassembled WGS sequence"/>
</dbReference>
<dbReference type="RefSeq" id="WP_108686554.1">
    <property type="nucleotide sequence ID" value="NZ_QCYK01000002.1"/>
</dbReference>
<dbReference type="Pfam" id="PF13432">
    <property type="entry name" value="TPR_16"/>
    <property type="match status" value="1"/>
</dbReference>
<protein>
    <submittedName>
        <fullName evidence="3">Uncharacterized protein</fullName>
    </submittedName>
</protein>
<gene>
    <name evidence="3" type="ORF">DCC81_10210</name>
</gene>
<dbReference type="PROSITE" id="PS50005">
    <property type="entry name" value="TPR"/>
    <property type="match status" value="1"/>
</dbReference>
<feature type="chain" id="PRO_5015719187" evidence="2">
    <location>
        <begin position="20"/>
        <end position="374"/>
    </location>
</feature>
<name>A0A2T7BER0_9BACT</name>
<evidence type="ECO:0000313" key="3">
    <source>
        <dbReference type="EMBL" id="PUZ24713.1"/>
    </source>
</evidence>
<dbReference type="AlphaFoldDB" id="A0A2T7BER0"/>
<evidence type="ECO:0000256" key="2">
    <source>
        <dbReference type="SAM" id="SignalP"/>
    </source>
</evidence>
<dbReference type="SMART" id="SM00028">
    <property type="entry name" value="TPR"/>
    <property type="match status" value="5"/>
</dbReference>
<evidence type="ECO:0000256" key="1">
    <source>
        <dbReference type="PROSITE-ProRule" id="PRU00339"/>
    </source>
</evidence>
<dbReference type="PANTHER" id="PTHR12558">
    <property type="entry name" value="CELL DIVISION CYCLE 16,23,27"/>
    <property type="match status" value="1"/>
</dbReference>
<organism evidence="3 4">
    <name type="scientific">Chitinophaga parva</name>
    <dbReference type="NCBI Taxonomy" id="2169414"/>
    <lineage>
        <taxon>Bacteria</taxon>
        <taxon>Pseudomonadati</taxon>
        <taxon>Bacteroidota</taxon>
        <taxon>Chitinophagia</taxon>
        <taxon>Chitinophagales</taxon>
        <taxon>Chitinophagaceae</taxon>
        <taxon>Chitinophaga</taxon>
    </lineage>
</organism>
<dbReference type="SUPFAM" id="SSF48452">
    <property type="entry name" value="TPR-like"/>
    <property type="match status" value="2"/>
</dbReference>
<proteinExistence type="predicted"/>
<keyword evidence="2" id="KW-0732">Signal</keyword>
<dbReference type="Pfam" id="PF13174">
    <property type="entry name" value="TPR_6"/>
    <property type="match status" value="1"/>
</dbReference>
<comment type="caution">
    <text evidence="3">The sequence shown here is derived from an EMBL/GenBank/DDBJ whole genome shotgun (WGS) entry which is preliminary data.</text>
</comment>
<keyword evidence="4" id="KW-1185">Reference proteome</keyword>
<dbReference type="InterPro" id="IPR011990">
    <property type="entry name" value="TPR-like_helical_dom_sf"/>
</dbReference>
<accession>A0A2T7BER0</accession>
<dbReference type="InterPro" id="IPR019734">
    <property type="entry name" value="TPR_rpt"/>
</dbReference>
<sequence length="374" mass="42486">MRYLLLIAGMACACLPAKAQDGKVKKMYEAQEYETLTTGYGQHPEMLSARSLYYVGMAYYLLEDDANCIKFMDKVIARDPKNARPHYIKGIVAFNQHQNDTAITDFKTAIALDSTVGEFYSELGDAYLEKQQPDLALDAFERAARKMKTPEHAYMMMANIYMDRNQSEKALEAYYNVKANMTTVTPPVKRALYNIGLLEMDFHRYDRSETAFKNLLLADPGDYEVYQKLVRVAYLQDNPDKAKNYKTKLYEAHNAGKLHGALDDGFCIDVFDWNGREVQAAERYQQGPSRSFFNKVVFYVNNGDRAERTVQLEYSALSIQQGGPMYVLCGNQGSTHYVYATGFNEGYKYADLKNAVLDILNGMVQPVSSTKLVE</sequence>
<dbReference type="PANTHER" id="PTHR12558:SF13">
    <property type="entry name" value="CELL DIVISION CYCLE PROTEIN 27 HOMOLOG"/>
    <property type="match status" value="1"/>
</dbReference>
<feature type="repeat" description="TPR" evidence="1">
    <location>
        <begin position="49"/>
        <end position="82"/>
    </location>
</feature>
<evidence type="ECO:0000313" key="4">
    <source>
        <dbReference type="Proteomes" id="UP000244450"/>
    </source>
</evidence>
<dbReference type="OrthoDB" id="637388at2"/>
<dbReference type="EMBL" id="QCYK01000002">
    <property type="protein sequence ID" value="PUZ24713.1"/>
    <property type="molecule type" value="Genomic_DNA"/>
</dbReference>
<dbReference type="Gene3D" id="1.25.40.10">
    <property type="entry name" value="Tetratricopeptide repeat domain"/>
    <property type="match status" value="2"/>
</dbReference>